<evidence type="ECO:0000256" key="3">
    <source>
        <dbReference type="ARBA" id="ARBA00012723"/>
    </source>
</evidence>
<evidence type="ECO:0000256" key="1">
    <source>
        <dbReference type="ARBA" id="ARBA00001182"/>
    </source>
</evidence>
<comment type="similarity">
    <text evidence="2 9">Belongs to the protein disulfide isomerase family.</text>
</comment>
<keyword evidence="8" id="KW-0676">Redox-active center</keyword>
<dbReference type="InterPro" id="IPR036356">
    <property type="entry name" value="ERp29_C_sf"/>
</dbReference>
<dbReference type="Proteomes" id="UP000228380">
    <property type="component" value="Chromosome 3"/>
</dbReference>
<dbReference type="CDD" id="cd02998">
    <property type="entry name" value="PDI_a_ERp38"/>
    <property type="match status" value="1"/>
</dbReference>
<dbReference type="PANTHER" id="PTHR45672:SF11">
    <property type="entry name" value="PROTEIN DISULFIDE-ISOMERASE C17H9.14C"/>
    <property type="match status" value="1"/>
</dbReference>
<dbReference type="NCBIfam" id="TIGR01126">
    <property type="entry name" value="pdi_dom"/>
    <property type="match status" value="1"/>
</dbReference>
<dbReference type="Pfam" id="PF00085">
    <property type="entry name" value="Thioredoxin"/>
    <property type="match status" value="2"/>
</dbReference>
<keyword evidence="7" id="KW-0413">Isomerase</keyword>
<evidence type="ECO:0000256" key="4">
    <source>
        <dbReference type="ARBA" id="ARBA00022729"/>
    </source>
</evidence>
<dbReference type="InterPro" id="IPR051063">
    <property type="entry name" value="PDI"/>
</dbReference>
<dbReference type="InterPro" id="IPR011679">
    <property type="entry name" value="ERp29_C"/>
</dbReference>
<dbReference type="FunFam" id="3.40.30.10:FF:000032">
    <property type="entry name" value="Protein disulfide-isomerase A6 homolog"/>
    <property type="match status" value="1"/>
</dbReference>
<accession>A0A8B7CWC0</accession>
<dbReference type="CDD" id="cd00238">
    <property type="entry name" value="ERp29c"/>
    <property type="match status" value="1"/>
</dbReference>
<feature type="domain" description="Thioredoxin" evidence="11">
    <location>
        <begin position="144"/>
        <end position="259"/>
    </location>
</feature>
<comment type="catalytic activity">
    <reaction evidence="1">
        <text>Catalyzes the rearrangement of -S-S- bonds in proteins.</text>
        <dbReference type="EC" id="5.3.4.1"/>
    </reaction>
</comment>
<dbReference type="PROSITE" id="PS00194">
    <property type="entry name" value="THIOREDOXIN_1"/>
    <property type="match status" value="1"/>
</dbReference>
<dbReference type="PROSITE" id="PS51352">
    <property type="entry name" value="THIOREDOXIN_2"/>
    <property type="match status" value="2"/>
</dbReference>
<evidence type="ECO:0000313" key="12">
    <source>
        <dbReference type="Proteomes" id="UP000228380"/>
    </source>
</evidence>
<evidence type="ECO:0000259" key="11">
    <source>
        <dbReference type="PROSITE" id="PS51352"/>
    </source>
</evidence>
<dbReference type="EC" id="5.3.4.1" evidence="3"/>
<dbReference type="OrthoDB" id="10264505at2759"/>
<protein>
    <recommendedName>
        <fullName evidence="3">protein disulfide-isomerase</fullName>
        <ecNumber evidence="3">5.3.4.1</ecNumber>
    </recommendedName>
</protein>
<dbReference type="GO" id="GO:0003756">
    <property type="term" value="F:protein disulfide isomerase activity"/>
    <property type="evidence" value="ECO:0007669"/>
    <property type="project" value="UniProtKB-EC"/>
</dbReference>
<feature type="signal peptide" evidence="10">
    <location>
        <begin position="1"/>
        <end position="24"/>
    </location>
</feature>
<dbReference type="Pfam" id="PF07749">
    <property type="entry name" value="ERp29"/>
    <property type="match status" value="1"/>
</dbReference>
<dbReference type="GeneID" id="103720040"/>
<dbReference type="SUPFAM" id="SSF52833">
    <property type="entry name" value="Thioredoxin-like"/>
    <property type="match status" value="2"/>
</dbReference>
<evidence type="ECO:0000256" key="9">
    <source>
        <dbReference type="RuleBase" id="RU004208"/>
    </source>
</evidence>
<dbReference type="GO" id="GO:0006457">
    <property type="term" value="P:protein folding"/>
    <property type="evidence" value="ECO:0007669"/>
    <property type="project" value="TreeGrafter"/>
</dbReference>
<evidence type="ECO:0000313" key="13">
    <source>
        <dbReference type="RefSeq" id="XP_008807783.2"/>
    </source>
</evidence>
<dbReference type="Gene3D" id="3.40.30.10">
    <property type="entry name" value="Glutaredoxin"/>
    <property type="match status" value="2"/>
</dbReference>
<keyword evidence="4 10" id="KW-0732">Signal</keyword>
<reference evidence="12" key="1">
    <citation type="journal article" date="2019" name="Nat. Commun.">
        <title>Genome-wide association mapping of date palm fruit traits.</title>
        <authorList>
            <person name="Hazzouri K.M."/>
            <person name="Gros-Balthazard M."/>
            <person name="Flowers J.M."/>
            <person name="Copetti D."/>
            <person name="Lemansour A."/>
            <person name="Lebrun M."/>
            <person name="Masmoudi K."/>
            <person name="Ferrand S."/>
            <person name="Dhar M.I."/>
            <person name="Fresquez Z.A."/>
            <person name="Rosas U."/>
            <person name="Zhang J."/>
            <person name="Talag J."/>
            <person name="Lee S."/>
            <person name="Kudrna D."/>
            <person name="Powell R.F."/>
            <person name="Leitch I.J."/>
            <person name="Krueger R.R."/>
            <person name="Wing R.A."/>
            <person name="Amiri K.M.A."/>
            <person name="Purugganan M.D."/>
        </authorList>
    </citation>
    <scope>NUCLEOTIDE SEQUENCE [LARGE SCALE GENOMIC DNA]</scope>
    <source>
        <strain evidence="12">cv. Khalas</strain>
    </source>
</reference>
<feature type="domain" description="Thioredoxin" evidence="11">
    <location>
        <begin position="12"/>
        <end position="140"/>
    </location>
</feature>
<dbReference type="KEGG" id="pda:103720040"/>
<keyword evidence="12" id="KW-1185">Reference proteome</keyword>
<dbReference type="Gene3D" id="1.20.1150.12">
    <property type="entry name" value="Endoplasmic reticulum resident protein 29, C-terminal domain"/>
    <property type="match status" value="1"/>
</dbReference>
<keyword evidence="5" id="KW-0677">Repeat</keyword>
<feature type="chain" id="PRO_5033995729" description="protein disulfide-isomerase" evidence="10">
    <location>
        <begin position="25"/>
        <end position="368"/>
    </location>
</feature>
<dbReference type="InterPro" id="IPR017937">
    <property type="entry name" value="Thioredoxin_CS"/>
</dbReference>
<dbReference type="PRINTS" id="PR00421">
    <property type="entry name" value="THIOREDOXIN"/>
</dbReference>
<organism evidence="12 13">
    <name type="scientific">Phoenix dactylifera</name>
    <name type="common">Date palm</name>
    <dbReference type="NCBI Taxonomy" id="42345"/>
    <lineage>
        <taxon>Eukaryota</taxon>
        <taxon>Viridiplantae</taxon>
        <taxon>Streptophyta</taxon>
        <taxon>Embryophyta</taxon>
        <taxon>Tracheophyta</taxon>
        <taxon>Spermatophyta</taxon>
        <taxon>Magnoliopsida</taxon>
        <taxon>Liliopsida</taxon>
        <taxon>Arecaceae</taxon>
        <taxon>Coryphoideae</taxon>
        <taxon>Phoeniceae</taxon>
        <taxon>Phoenix</taxon>
    </lineage>
</organism>
<evidence type="ECO:0000256" key="6">
    <source>
        <dbReference type="ARBA" id="ARBA00023157"/>
    </source>
</evidence>
<keyword evidence="6" id="KW-1015">Disulfide bond</keyword>
<dbReference type="RefSeq" id="XP_008807783.2">
    <property type="nucleotide sequence ID" value="XM_008809561.3"/>
</dbReference>
<evidence type="ECO:0000256" key="8">
    <source>
        <dbReference type="ARBA" id="ARBA00023284"/>
    </source>
</evidence>
<dbReference type="GO" id="GO:0005783">
    <property type="term" value="C:endoplasmic reticulum"/>
    <property type="evidence" value="ECO:0007669"/>
    <property type="project" value="InterPro"/>
</dbReference>
<dbReference type="InterPro" id="IPR005788">
    <property type="entry name" value="PDI_thioredoxin-like_dom"/>
</dbReference>
<proteinExistence type="inferred from homology"/>
<name>A0A8B7CWC0_PHODC</name>
<dbReference type="InterPro" id="IPR036249">
    <property type="entry name" value="Thioredoxin-like_sf"/>
</dbReference>
<gene>
    <name evidence="13" type="primary">LOC103720040</name>
</gene>
<evidence type="ECO:0000256" key="2">
    <source>
        <dbReference type="ARBA" id="ARBA00006347"/>
    </source>
</evidence>
<evidence type="ECO:0000256" key="7">
    <source>
        <dbReference type="ARBA" id="ARBA00023235"/>
    </source>
</evidence>
<dbReference type="SUPFAM" id="SSF47933">
    <property type="entry name" value="ERP29 C domain-like"/>
    <property type="match status" value="1"/>
</dbReference>
<sequence length="368" mass="41034">MARSRIRFSLRTLTLALSPVFVVAAAGGGGGGDVVVLTDDNFDEEVGQDRGAFVMFYTPWCGRCKKIAPEYEKLGSSFNREKSVLIGKVDCDKYKSLCSEYRVSKYPTIHWYPKGSLKPLEYDGPYTAQVFVEFVNAEAGTNAELVPSPSDIVVLTSENFNQVVLDETKNVLVEFYAPWCAHCKLLAPTYEKVATAYKLEEDVVIANLDADRYKDLAEKYEVNGYPTIIFFPKSNNAGETYEGGRDLDDFINFINEKCGTSRDRKTQLNSQAGIVSSLDALVKEFVSATNDEKKAVLSRIEEEVENLKGSSARYGKIYVKAAKSCIERGADYAPKEIERLQRTLKKSIHPSKADEFILKKNILSTFAA</sequence>
<dbReference type="AlphaFoldDB" id="A0A8B7CWC0"/>
<dbReference type="PANTHER" id="PTHR45672">
    <property type="entry name" value="PROTEIN DISULFIDE-ISOMERASE C17H9.14C-RELATED"/>
    <property type="match status" value="1"/>
</dbReference>
<dbReference type="InterPro" id="IPR013766">
    <property type="entry name" value="Thioredoxin_domain"/>
</dbReference>
<reference evidence="13" key="2">
    <citation type="submission" date="2025-08" db="UniProtKB">
        <authorList>
            <consortium name="RefSeq"/>
        </authorList>
    </citation>
    <scope>IDENTIFICATION</scope>
    <source>
        <tissue evidence="13">Young leaves</tissue>
    </source>
</reference>
<evidence type="ECO:0000256" key="5">
    <source>
        <dbReference type="ARBA" id="ARBA00022737"/>
    </source>
</evidence>
<evidence type="ECO:0000256" key="10">
    <source>
        <dbReference type="SAM" id="SignalP"/>
    </source>
</evidence>